<comment type="cofactor">
    <cofactor evidence="1">
        <name>FAD</name>
        <dbReference type="ChEBI" id="CHEBI:57692"/>
    </cofactor>
</comment>
<accession>B4R4X0</accession>
<keyword evidence="9" id="KW-1185">Reference proteome</keyword>
<dbReference type="SUPFAM" id="SSF51905">
    <property type="entry name" value="FAD/NAD(P)-binding domain"/>
    <property type="match status" value="2"/>
</dbReference>
<dbReference type="PROSITE" id="PS00623">
    <property type="entry name" value="GMC_OXRED_1"/>
    <property type="match status" value="1"/>
</dbReference>
<feature type="domain" description="Glucose-methanol-choline oxidoreductase N-terminal" evidence="7">
    <location>
        <begin position="518"/>
        <end position="532"/>
    </location>
</feature>
<dbReference type="Gene3D" id="3.30.560.10">
    <property type="entry name" value="Glucose Oxidase, domain 3"/>
    <property type="match status" value="1"/>
</dbReference>
<dbReference type="PROSITE" id="PS00624">
    <property type="entry name" value="GMC_OXRED_2"/>
    <property type="match status" value="1"/>
</dbReference>
<dbReference type="EMBL" id="CM000366">
    <property type="protein sequence ID" value="EDX17927.1"/>
    <property type="molecule type" value="Genomic_DNA"/>
</dbReference>
<dbReference type="Bgee" id="FBgn0269109">
    <property type="expression patterns" value="Expressed in adult organism and 3 other cell types or tissues"/>
</dbReference>
<dbReference type="InterPro" id="IPR012132">
    <property type="entry name" value="GMC_OxRdtase"/>
</dbReference>
<dbReference type="GO" id="GO:0016614">
    <property type="term" value="F:oxidoreductase activity, acting on CH-OH group of donors"/>
    <property type="evidence" value="ECO:0007669"/>
    <property type="project" value="InterPro"/>
</dbReference>
<comment type="similarity">
    <text evidence="2 5">Belongs to the GMC oxidoreductase family.</text>
</comment>
<evidence type="ECO:0000313" key="9">
    <source>
        <dbReference type="Proteomes" id="UP000000304"/>
    </source>
</evidence>
<dbReference type="SMR" id="B4R4X0"/>
<organism evidence="8 9">
    <name type="scientific">Drosophila simulans</name>
    <name type="common">Fruit fly</name>
    <dbReference type="NCBI Taxonomy" id="7240"/>
    <lineage>
        <taxon>Eukaryota</taxon>
        <taxon>Metazoa</taxon>
        <taxon>Ecdysozoa</taxon>
        <taxon>Arthropoda</taxon>
        <taxon>Hexapoda</taxon>
        <taxon>Insecta</taxon>
        <taxon>Pterygota</taxon>
        <taxon>Neoptera</taxon>
        <taxon>Endopterygota</taxon>
        <taxon>Diptera</taxon>
        <taxon>Brachycera</taxon>
        <taxon>Muscomorpha</taxon>
        <taxon>Ephydroidea</taxon>
        <taxon>Drosophilidae</taxon>
        <taxon>Drosophila</taxon>
        <taxon>Sophophora</taxon>
    </lineage>
</organism>
<dbReference type="OMA" id="TYSPFFW"/>
<dbReference type="Proteomes" id="UP000000304">
    <property type="component" value="Chromosome X"/>
</dbReference>
<evidence type="ECO:0000256" key="2">
    <source>
        <dbReference type="ARBA" id="ARBA00010790"/>
    </source>
</evidence>
<protein>
    <submittedName>
        <fullName evidence="8">GD15828</fullName>
    </submittedName>
</protein>
<evidence type="ECO:0000259" key="7">
    <source>
        <dbReference type="PROSITE" id="PS00624"/>
    </source>
</evidence>
<dbReference type="InterPro" id="IPR000172">
    <property type="entry name" value="GMC_OxRdtase_N"/>
</dbReference>
<dbReference type="PhylomeDB" id="B4R4X0"/>
<feature type="domain" description="Glucose-methanol-choline oxidoreductase N-terminal" evidence="6">
    <location>
        <begin position="139"/>
        <end position="162"/>
    </location>
</feature>
<dbReference type="InterPro" id="IPR036188">
    <property type="entry name" value="FAD/NAD-bd_sf"/>
</dbReference>
<evidence type="ECO:0000259" key="6">
    <source>
        <dbReference type="PROSITE" id="PS00623"/>
    </source>
</evidence>
<evidence type="ECO:0000256" key="3">
    <source>
        <dbReference type="ARBA" id="ARBA00022630"/>
    </source>
</evidence>
<dbReference type="AlphaFoldDB" id="B4R4X0"/>
<dbReference type="SUPFAM" id="SSF54373">
    <property type="entry name" value="FAD-linked reductases, C-terminal domain"/>
    <property type="match status" value="1"/>
</dbReference>
<dbReference type="PANTHER" id="PTHR11552">
    <property type="entry name" value="GLUCOSE-METHANOL-CHOLINE GMC OXIDOREDUCTASE"/>
    <property type="match status" value="1"/>
</dbReference>
<reference evidence="8 9" key="1">
    <citation type="journal article" date="2007" name="Nature">
        <title>Evolution of genes and genomes on the Drosophila phylogeny.</title>
        <authorList>
            <consortium name="Drosophila 12 Genomes Consortium"/>
            <person name="Clark A.G."/>
            <person name="Eisen M.B."/>
            <person name="Smith D.R."/>
            <person name="Bergman C.M."/>
            <person name="Oliver B."/>
            <person name="Markow T.A."/>
            <person name="Kaufman T.C."/>
            <person name="Kellis M."/>
            <person name="Gelbart W."/>
            <person name="Iyer V.N."/>
            <person name="Pollard D.A."/>
            <person name="Sackton T.B."/>
            <person name="Larracuente A.M."/>
            <person name="Singh N.D."/>
            <person name="Abad J.P."/>
            <person name="Abt D.N."/>
            <person name="Adryan B."/>
            <person name="Aguade M."/>
            <person name="Akashi H."/>
            <person name="Anderson W.W."/>
            <person name="Aquadro C.F."/>
            <person name="Ardell D.H."/>
            <person name="Arguello R."/>
            <person name="Artieri C.G."/>
            <person name="Barbash D.A."/>
            <person name="Barker D."/>
            <person name="Barsanti P."/>
            <person name="Batterham P."/>
            <person name="Batzoglou S."/>
            <person name="Begun D."/>
            <person name="Bhutkar A."/>
            <person name="Blanco E."/>
            <person name="Bosak S.A."/>
            <person name="Bradley R.K."/>
            <person name="Brand A.D."/>
            <person name="Brent M.R."/>
            <person name="Brooks A.N."/>
            <person name="Brown R.H."/>
            <person name="Butlin R.K."/>
            <person name="Caggese C."/>
            <person name="Calvi B.R."/>
            <person name="Bernardo de Carvalho A."/>
            <person name="Caspi A."/>
            <person name="Castrezana S."/>
            <person name="Celniker S.E."/>
            <person name="Chang J.L."/>
            <person name="Chapple C."/>
            <person name="Chatterji S."/>
            <person name="Chinwalla A."/>
            <person name="Civetta A."/>
            <person name="Clifton S.W."/>
            <person name="Comeron J.M."/>
            <person name="Costello J.C."/>
            <person name="Coyne J.A."/>
            <person name="Daub J."/>
            <person name="David R.G."/>
            <person name="Delcher A.L."/>
            <person name="Delehaunty K."/>
            <person name="Do C.B."/>
            <person name="Ebling H."/>
            <person name="Edwards K."/>
            <person name="Eickbush T."/>
            <person name="Evans J.D."/>
            <person name="Filipski A."/>
            <person name="Findeiss S."/>
            <person name="Freyhult E."/>
            <person name="Fulton L."/>
            <person name="Fulton R."/>
            <person name="Garcia A.C."/>
            <person name="Gardiner A."/>
            <person name="Garfield D.A."/>
            <person name="Garvin B.E."/>
            <person name="Gibson G."/>
            <person name="Gilbert D."/>
            <person name="Gnerre S."/>
            <person name="Godfrey J."/>
            <person name="Good R."/>
            <person name="Gotea V."/>
            <person name="Gravely B."/>
            <person name="Greenberg A.J."/>
            <person name="Griffiths-Jones S."/>
            <person name="Gross S."/>
            <person name="Guigo R."/>
            <person name="Gustafson E.A."/>
            <person name="Haerty W."/>
            <person name="Hahn M.W."/>
            <person name="Halligan D.L."/>
            <person name="Halpern A.L."/>
            <person name="Halter G.M."/>
            <person name="Han M.V."/>
            <person name="Heger A."/>
            <person name="Hillier L."/>
            <person name="Hinrichs A.S."/>
            <person name="Holmes I."/>
            <person name="Hoskins R.A."/>
            <person name="Hubisz M.J."/>
            <person name="Hultmark D."/>
            <person name="Huntley M.A."/>
            <person name="Jaffe D.B."/>
            <person name="Jagadeeshan S."/>
            <person name="Jeck W.R."/>
            <person name="Johnson J."/>
            <person name="Jones C.D."/>
            <person name="Jordan W.C."/>
            <person name="Karpen G.H."/>
            <person name="Kataoka E."/>
            <person name="Keightley P.D."/>
            <person name="Kheradpour P."/>
            <person name="Kirkness E.F."/>
            <person name="Koerich L.B."/>
            <person name="Kristiansen K."/>
            <person name="Kudrna D."/>
            <person name="Kulathinal R.J."/>
            <person name="Kumar S."/>
            <person name="Kwok R."/>
            <person name="Lander E."/>
            <person name="Langley C.H."/>
            <person name="Lapoint R."/>
            <person name="Lazzaro B.P."/>
            <person name="Lee S.J."/>
            <person name="Levesque L."/>
            <person name="Li R."/>
            <person name="Lin C.F."/>
            <person name="Lin M.F."/>
            <person name="Lindblad-Toh K."/>
            <person name="Llopart A."/>
            <person name="Long M."/>
            <person name="Low L."/>
            <person name="Lozovsky E."/>
            <person name="Lu J."/>
            <person name="Luo M."/>
            <person name="Machado C.A."/>
            <person name="Makalowski W."/>
            <person name="Marzo M."/>
            <person name="Matsuda M."/>
            <person name="Matzkin L."/>
            <person name="McAllister B."/>
            <person name="McBride C.S."/>
            <person name="McKernan B."/>
            <person name="McKernan K."/>
            <person name="Mendez-Lago M."/>
            <person name="Minx P."/>
            <person name="Mollenhauer M.U."/>
            <person name="Montooth K."/>
            <person name="Mount S.M."/>
            <person name="Mu X."/>
            <person name="Myers E."/>
            <person name="Negre B."/>
            <person name="Newfeld S."/>
            <person name="Nielsen R."/>
            <person name="Noor M.A."/>
            <person name="O'Grady P."/>
            <person name="Pachter L."/>
            <person name="Papaceit M."/>
            <person name="Parisi M.J."/>
            <person name="Parisi M."/>
            <person name="Parts L."/>
            <person name="Pedersen J.S."/>
            <person name="Pesole G."/>
            <person name="Phillippy A.M."/>
            <person name="Ponting C.P."/>
            <person name="Pop M."/>
            <person name="Porcelli D."/>
            <person name="Powell J.R."/>
            <person name="Prohaska S."/>
            <person name="Pruitt K."/>
            <person name="Puig M."/>
            <person name="Quesneville H."/>
            <person name="Ram K.R."/>
            <person name="Rand D."/>
            <person name="Rasmussen M.D."/>
            <person name="Reed L.K."/>
            <person name="Reenan R."/>
            <person name="Reily A."/>
            <person name="Remington K.A."/>
            <person name="Rieger T.T."/>
            <person name="Ritchie M.G."/>
            <person name="Robin C."/>
            <person name="Rogers Y.H."/>
            <person name="Rohde C."/>
            <person name="Rozas J."/>
            <person name="Rubenfield M.J."/>
            <person name="Ruiz A."/>
            <person name="Russo S."/>
            <person name="Salzberg S.L."/>
            <person name="Sanchez-Gracia A."/>
            <person name="Saranga D.J."/>
            <person name="Sato H."/>
            <person name="Schaeffer S.W."/>
            <person name="Schatz M.C."/>
            <person name="Schlenke T."/>
            <person name="Schwartz R."/>
            <person name="Segarra C."/>
            <person name="Singh R.S."/>
            <person name="Sirot L."/>
            <person name="Sirota M."/>
            <person name="Sisneros N.B."/>
            <person name="Smith C.D."/>
            <person name="Smith T.F."/>
            <person name="Spieth J."/>
            <person name="Stage D.E."/>
            <person name="Stark A."/>
            <person name="Stephan W."/>
            <person name="Strausberg R.L."/>
            <person name="Strempel S."/>
            <person name="Sturgill D."/>
            <person name="Sutton G."/>
            <person name="Sutton G.G."/>
            <person name="Tao W."/>
            <person name="Teichmann S."/>
            <person name="Tobari Y.N."/>
            <person name="Tomimura Y."/>
            <person name="Tsolas J.M."/>
            <person name="Valente V.L."/>
            <person name="Venter E."/>
            <person name="Venter J.C."/>
            <person name="Vicario S."/>
            <person name="Vieira F.G."/>
            <person name="Vilella A.J."/>
            <person name="Villasante A."/>
            <person name="Walenz B."/>
            <person name="Wang J."/>
            <person name="Wasserman M."/>
            <person name="Watts T."/>
            <person name="Wilson D."/>
            <person name="Wilson R.K."/>
            <person name="Wing R.A."/>
            <person name="Wolfner M.F."/>
            <person name="Wong A."/>
            <person name="Wong G.K."/>
            <person name="Wu C.I."/>
            <person name="Wu G."/>
            <person name="Yamamoto D."/>
            <person name="Yang H.P."/>
            <person name="Yang S.P."/>
            <person name="Yorke J.A."/>
            <person name="Yoshida K."/>
            <person name="Zdobnov E."/>
            <person name="Zhang P."/>
            <person name="Zhang Y."/>
            <person name="Zimin A.V."/>
            <person name="Baldwin J."/>
            <person name="Abdouelleil A."/>
            <person name="Abdulkadir J."/>
            <person name="Abebe A."/>
            <person name="Abera B."/>
            <person name="Abreu J."/>
            <person name="Acer S.C."/>
            <person name="Aftuck L."/>
            <person name="Alexander A."/>
            <person name="An P."/>
            <person name="Anderson E."/>
            <person name="Anderson S."/>
            <person name="Arachi H."/>
            <person name="Azer M."/>
            <person name="Bachantsang P."/>
            <person name="Barry A."/>
            <person name="Bayul T."/>
            <person name="Berlin A."/>
            <person name="Bessette D."/>
            <person name="Bloom T."/>
            <person name="Blye J."/>
            <person name="Boguslavskiy L."/>
            <person name="Bonnet C."/>
            <person name="Boukhgalter B."/>
            <person name="Bourzgui I."/>
            <person name="Brown A."/>
            <person name="Cahill P."/>
            <person name="Channer S."/>
            <person name="Cheshatsang Y."/>
            <person name="Chuda L."/>
            <person name="Citroen M."/>
            <person name="Collymore A."/>
            <person name="Cooke P."/>
            <person name="Costello M."/>
            <person name="D'Aco K."/>
            <person name="Daza R."/>
            <person name="De Haan G."/>
            <person name="DeGray S."/>
            <person name="DeMaso C."/>
            <person name="Dhargay N."/>
            <person name="Dooley K."/>
            <person name="Dooley E."/>
            <person name="Doricent M."/>
            <person name="Dorje P."/>
            <person name="Dorjee K."/>
            <person name="Dupes A."/>
            <person name="Elong R."/>
            <person name="Falk J."/>
            <person name="Farina A."/>
            <person name="Faro S."/>
            <person name="Ferguson D."/>
            <person name="Fisher S."/>
            <person name="Foley C.D."/>
            <person name="Franke A."/>
            <person name="Friedrich D."/>
            <person name="Gadbois L."/>
            <person name="Gearin G."/>
            <person name="Gearin C.R."/>
            <person name="Giannoukos G."/>
            <person name="Goode T."/>
            <person name="Graham J."/>
            <person name="Grandbois E."/>
            <person name="Grewal S."/>
            <person name="Gyaltsen K."/>
            <person name="Hafez N."/>
            <person name="Hagos B."/>
            <person name="Hall J."/>
            <person name="Henson C."/>
            <person name="Hollinger A."/>
            <person name="Honan T."/>
            <person name="Huard M.D."/>
            <person name="Hughes L."/>
            <person name="Hurhula B."/>
            <person name="Husby M.E."/>
            <person name="Kamat A."/>
            <person name="Kanga B."/>
            <person name="Kashin S."/>
            <person name="Khazanovich D."/>
            <person name="Kisner P."/>
            <person name="Lance K."/>
            <person name="Lara M."/>
            <person name="Lee W."/>
            <person name="Lennon N."/>
            <person name="Letendre F."/>
            <person name="LeVine R."/>
            <person name="Lipovsky A."/>
            <person name="Liu X."/>
            <person name="Liu J."/>
            <person name="Liu S."/>
            <person name="Lokyitsang T."/>
            <person name="Lokyitsang Y."/>
            <person name="Lubonja R."/>
            <person name="Lui A."/>
            <person name="MacDonald P."/>
            <person name="Magnisalis V."/>
            <person name="Maru K."/>
            <person name="Matthews C."/>
            <person name="McCusker W."/>
            <person name="McDonough S."/>
            <person name="Mehta T."/>
            <person name="Meldrim J."/>
            <person name="Meneus L."/>
            <person name="Mihai O."/>
            <person name="Mihalev A."/>
            <person name="Mihova T."/>
            <person name="Mittelman R."/>
            <person name="Mlenga V."/>
            <person name="Montmayeur A."/>
            <person name="Mulrain L."/>
            <person name="Navidi A."/>
            <person name="Naylor J."/>
            <person name="Negash T."/>
            <person name="Nguyen T."/>
            <person name="Nguyen N."/>
            <person name="Nicol R."/>
            <person name="Norbu C."/>
            <person name="Norbu N."/>
            <person name="Novod N."/>
            <person name="O'Neill B."/>
            <person name="Osman S."/>
            <person name="Markiewicz E."/>
            <person name="Oyono O.L."/>
            <person name="Patti C."/>
            <person name="Phunkhang P."/>
            <person name="Pierre F."/>
            <person name="Priest M."/>
            <person name="Raghuraman S."/>
            <person name="Rege F."/>
            <person name="Reyes R."/>
            <person name="Rise C."/>
            <person name="Rogov P."/>
            <person name="Ross K."/>
            <person name="Ryan E."/>
            <person name="Settipalli S."/>
            <person name="Shea T."/>
            <person name="Sherpa N."/>
            <person name="Shi L."/>
            <person name="Shih D."/>
            <person name="Sparrow T."/>
            <person name="Spaulding J."/>
            <person name="Stalker J."/>
            <person name="Stange-Thomann N."/>
            <person name="Stavropoulos S."/>
            <person name="Stone C."/>
            <person name="Strader C."/>
            <person name="Tesfaye S."/>
            <person name="Thomson T."/>
            <person name="Thoulutsang Y."/>
            <person name="Thoulutsang D."/>
            <person name="Topham K."/>
            <person name="Topping I."/>
            <person name="Tsamla T."/>
            <person name="Vassiliev H."/>
            <person name="Vo A."/>
            <person name="Wangchuk T."/>
            <person name="Wangdi T."/>
            <person name="Weiand M."/>
            <person name="Wilkinson J."/>
            <person name="Wilson A."/>
            <person name="Yadav S."/>
            <person name="Young G."/>
            <person name="Yu Q."/>
            <person name="Zembek L."/>
            <person name="Zhong D."/>
            <person name="Zimmer A."/>
            <person name="Zwirko Z."/>
            <person name="Jaffe D.B."/>
            <person name="Alvarez P."/>
            <person name="Brockman W."/>
            <person name="Butler J."/>
            <person name="Chin C."/>
            <person name="Gnerre S."/>
            <person name="Grabherr M."/>
            <person name="Kleber M."/>
            <person name="Mauceli E."/>
            <person name="MacCallum I."/>
        </authorList>
    </citation>
    <scope>NUCLEOTIDE SEQUENCE [LARGE SCALE GENOMIC DNA]</scope>
    <source>
        <strain evidence="9">white501</strain>
    </source>
</reference>
<dbReference type="PANTHER" id="PTHR11552:SF147">
    <property type="entry name" value="CHOLINE DEHYDROGENASE, MITOCHONDRIAL"/>
    <property type="match status" value="1"/>
</dbReference>
<dbReference type="Pfam" id="PF05199">
    <property type="entry name" value="GMC_oxred_C"/>
    <property type="match status" value="1"/>
</dbReference>
<dbReference type="HOGENOM" id="CLU_002865_7_0_1"/>
<keyword evidence="4 5" id="KW-0274">FAD</keyword>
<evidence type="ECO:0000313" key="8">
    <source>
        <dbReference type="EMBL" id="EDX17927.1"/>
    </source>
</evidence>
<keyword evidence="3 5" id="KW-0285">Flavoprotein</keyword>
<gene>
    <name evidence="8" type="primary">Dsim\GD15828</name>
    <name evidence="8" type="ORF">Dsim_GD15828</name>
</gene>
<name>B4R4X0_DROSI</name>
<evidence type="ECO:0000256" key="4">
    <source>
        <dbReference type="ARBA" id="ARBA00022827"/>
    </source>
</evidence>
<dbReference type="Pfam" id="PF00732">
    <property type="entry name" value="GMC_oxred_N"/>
    <property type="match status" value="2"/>
</dbReference>
<sequence>MSSAIVGAASAIGGAVTAATSNSWFIPMLMAAVAYFQYEEIIDPESKPSDVGGDDILDHYDFIVIGAGSAGAVVANRLTEVENWNVLLLEAGGDETELTDVPLMAGYLQLSKIDWQYKTEPSGTSCLAMQGGRCNWPRGKVLGGSSVLNYMLYLRGSKHDYDNWEAMGNPSWSYRDAQYYFKKSEDNTNQYVANTPYHATDGGQNLSLDAAGIGPHPCGSGSSPAPPGIGLLSGMVTVLVQTLLSSQCLVSPASQWPVDYVGDLSQPYDFVVIGAGSAGSVVASRLSENPDWRVLVLEAGGDPPIESELPALFFGLQHTKFTWNYFTEPSDDACQGMKDGRCYWPRGKMLGGSGGANAMLYVRGNRRDFDGWAAMGSTGWSYDHVLPFFEKSVTPQGNATHPKGYVTLKPFERQDNDIHQLIIDGAHELGQPYVERFQEGSETGYAHVPGTVRQGQRMSTAKGYLGAVAKSRSNLHVVKNALVTKLDLDGETVTGVKFERAGVSHRVKVTKDVVISAGAIDSPALLLRSGIGPSKHLEELGIPVELDLPGVGRNLQDHVVVPIFLRLDEGQAEPMTEKAVLDGIYQYLIHRTGPLAAHSTASLVAFINTNASSDSAYPDTENHHMFFQRADHASLELFTKGLSIQDQYTDVLQEYLKDSHLLCVFILLSHPAARGELHLKSRDPKEPPILTSNYLSESEDVATLMRGIRYIESLGQTKAFQDHLAEIARIPIKECDHIENYRSDEYWRCYAKYFTVTCYHQSGTVKMGPDSDHEACVSQRLKVHGLENLRVADASIMPAVVSANTNAATVMIGERAAHFIQEDYQGEAVGANGGLWVPHMHADDF</sequence>
<dbReference type="OrthoDB" id="269227at2759"/>
<dbReference type="Gene3D" id="3.50.50.60">
    <property type="entry name" value="FAD/NAD(P)-binding domain"/>
    <property type="match status" value="2"/>
</dbReference>
<dbReference type="STRING" id="7240.B4R4X0"/>
<dbReference type="InterPro" id="IPR007867">
    <property type="entry name" value="GMC_OxRtase_C"/>
</dbReference>
<evidence type="ECO:0000256" key="1">
    <source>
        <dbReference type="ARBA" id="ARBA00001974"/>
    </source>
</evidence>
<dbReference type="GO" id="GO:0050660">
    <property type="term" value="F:flavin adenine dinucleotide binding"/>
    <property type="evidence" value="ECO:0007669"/>
    <property type="project" value="InterPro"/>
</dbReference>
<proteinExistence type="inferred from homology"/>
<evidence type="ECO:0000256" key="5">
    <source>
        <dbReference type="RuleBase" id="RU003968"/>
    </source>
</evidence>
<dbReference type="GO" id="GO:0007498">
    <property type="term" value="P:mesoderm development"/>
    <property type="evidence" value="ECO:0007669"/>
    <property type="project" value="EnsemblMetazoa"/>
</dbReference>